<evidence type="ECO:0000256" key="6">
    <source>
        <dbReference type="ARBA" id="ARBA00022519"/>
    </source>
</evidence>
<comment type="similarity">
    <text evidence="2">Belongs to the CpsD/CapB family.</text>
</comment>
<keyword evidence="8 17" id="KW-0812">Transmembrane</keyword>
<evidence type="ECO:0000256" key="1">
    <source>
        <dbReference type="ARBA" id="ARBA00004429"/>
    </source>
</evidence>
<evidence type="ECO:0000259" key="19">
    <source>
        <dbReference type="Pfam" id="PF13614"/>
    </source>
</evidence>
<dbReference type="InterPro" id="IPR025669">
    <property type="entry name" value="AAA_dom"/>
</dbReference>
<evidence type="ECO:0000256" key="9">
    <source>
        <dbReference type="ARBA" id="ARBA00022741"/>
    </source>
</evidence>
<gene>
    <name evidence="21" type="ORF">ACFFF7_04545</name>
</gene>
<keyword evidence="5" id="KW-1003">Cell membrane</keyword>
<feature type="domain" description="Tyrosine-protein kinase G-rich" evidence="20">
    <location>
        <begin position="396"/>
        <end position="471"/>
    </location>
</feature>
<evidence type="ECO:0000256" key="12">
    <source>
        <dbReference type="ARBA" id="ARBA00022989"/>
    </source>
</evidence>
<evidence type="ECO:0000256" key="10">
    <source>
        <dbReference type="ARBA" id="ARBA00022777"/>
    </source>
</evidence>
<comment type="catalytic activity">
    <reaction evidence="15">
        <text>L-tyrosyl-[protein] + ATP = O-phospho-L-tyrosyl-[protein] + ADP + H(+)</text>
        <dbReference type="Rhea" id="RHEA:10596"/>
        <dbReference type="Rhea" id="RHEA-COMP:10136"/>
        <dbReference type="Rhea" id="RHEA-COMP:20101"/>
        <dbReference type="ChEBI" id="CHEBI:15378"/>
        <dbReference type="ChEBI" id="CHEBI:30616"/>
        <dbReference type="ChEBI" id="CHEBI:46858"/>
        <dbReference type="ChEBI" id="CHEBI:61978"/>
        <dbReference type="ChEBI" id="CHEBI:456216"/>
        <dbReference type="EC" id="2.7.10.2"/>
    </reaction>
</comment>
<keyword evidence="7" id="KW-0808">Transferase</keyword>
<evidence type="ECO:0000256" key="15">
    <source>
        <dbReference type="ARBA" id="ARBA00051245"/>
    </source>
</evidence>
<keyword evidence="14" id="KW-0829">Tyrosine-protein kinase</keyword>
<dbReference type="Pfam" id="PF02706">
    <property type="entry name" value="Wzz"/>
    <property type="match status" value="1"/>
</dbReference>
<comment type="caution">
    <text evidence="21">The sequence shown here is derived from an EMBL/GenBank/DDBJ whole genome shotgun (WGS) entry which is preliminary data.</text>
</comment>
<comment type="similarity">
    <text evidence="3">Belongs to the etk/wzc family.</text>
</comment>
<keyword evidence="13 17" id="KW-0472">Membrane</keyword>
<dbReference type="PANTHER" id="PTHR32309">
    <property type="entry name" value="TYROSINE-PROTEIN KINASE"/>
    <property type="match status" value="1"/>
</dbReference>
<keyword evidence="6" id="KW-0997">Cell inner membrane</keyword>
<keyword evidence="10" id="KW-0418">Kinase</keyword>
<feature type="domain" description="AAA" evidence="19">
    <location>
        <begin position="548"/>
        <end position="674"/>
    </location>
</feature>
<reference evidence="21 22" key="1">
    <citation type="submission" date="2024-09" db="EMBL/GenBank/DDBJ databases">
        <authorList>
            <person name="Sun Q."/>
            <person name="Mori K."/>
        </authorList>
    </citation>
    <scope>NUCLEOTIDE SEQUENCE [LARGE SCALE GENOMIC DNA]</scope>
    <source>
        <strain evidence="21 22">NCAIM B.02537</strain>
    </source>
</reference>
<dbReference type="Pfam" id="PF13614">
    <property type="entry name" value="AAA_31"/>
    <property type="match status" value="1"/>
</dbReference>
<evidence type="ECO:0000259" key="18">
    <source>
        <dbReference type="Pfam" id="PF02706"/>
    </source>
</evidence>
<dbReference type="InterPro" id="IPR005702">
    <property type="entry name" value="Wzc-like_C"/>
</dbReference>
<keyword evidence="11" id="KW-0067">ATP-binding</keyword>
<comment type="subcellular location">
    <subcellularLocation>
        <location evidence="1">Cell inner membrane</location>
        <topology evidence="1">Multi-pass membrane protein</topology>
    </subcellularLocation>
</comment>
<feature type="coiled-coil region" evidence="16">
    <location>
        <begin position="212"/>
        <end position="239"/>
    </location>
</feature>
<evidence type="ECO:0000313" key="22">
    <source>
        <dbReference type="Proteomes" id="UP001589943"/>
    </source>
</evidence>
<dbReference type="EC" id="2.7.10.2" evidence="4"/>
<dbReference type="PANTHER" id="PTHR32309:SF13">
    <property type="entry name" value="FERRIC ENTEROBACTIN TRANSPORT PROTEIN FEPE"/>
    <property type="match status" value="1"/>
</dbReference>
<keyword evidence="9" id="KW-0547">Nucleotide-binding</keyword>
<sequence length="734" mass="79055">MLIDSHHHGLGLGQPGDGAALFGPPRSNIDIRYFVSLVRSHLWLILGVIATAMTLALVVTLLQTPRYTTYSTIQINDQSARVLGDKDDSSDMTGGNSWDTDRFLNTQTDILRSRGLALRVAQSLKIIGNPNFFKAQGAEPPPAGTSAEIQRNQAVGLLMSGLTVDLPRDSRIVTIGFRSTDKTTAAQVANAYASEFIQSNLQRKFDSSSYARTFLSQQLDESRQKLEASERALNDYARSAGLIRTQAASSGSTDSGAPQGSSVTSASLIQLNAAANDATARRIQAESRWRSVEKVPLLASTEVIANPSVSALISRRAELQAALDQDRATHLSDYPSVRARESELAAITQQLGQAAQNVRNAVRSEYQSALSAERQLTAQVSQLKGATLSEQDKTVQYGLLNREAETNRQLYDGLLERYKTLNAVAGVSLSNVNIIDRAETPSSPSSPNLLKNLLIGLVLGAGLAGLTMFVRDQFDDSIRVPEDVEAKLGLPLLGVVPKDQAGDPGQELADPKSPMSEAYNSLRGSLLYSTSEGLPRLMLVTSAQPAEGKTTSSHAIAAGFARMGKRVLLIDADMRRPALARRVGIDVDKGLSTLLTSHDPLSSAIVASGADNLTYLPAGPVPPSPTELLSTARIEQILEEAKAAYDVIVIDSPPILGLADSPLMSALVDGVVFVVEADRNRRGSLKTSLRRLRAMRPVMLGAVLTKFNPTKAGNRYSEYYGYDYYQYEPDTKGS</sequence>
<keyword evidence="12 17" id="KW-1133">Transmembrane helix</keyword>
<dbReference type="InterPro" id="IPR003856">
    <property type="entry name" value="LPS_length_determ_N"/>
</dbReference>
<dbReference type="InterPro" id="IPR027417">
    <property type="entry name" value="P-loop_NTPase"/>
</dbReference>
<dbReference type="InterPro" id="IPR032807">
    <property type="entry name" value="GNVR"/>
</dbReference>
<evidence type="ECO:0000259" key="20">
    <source>
        <dbReference type="Pfam" id="PF13807"/>
    </source>
</evidence>
<dbReference type="EMBL" id="JBHLTL010000001">
    <property type="protein sequence ID" value="MFC0588673.1"/>
    <property type="molecule type" value="Genomic_DNA"/>
</dbReference>
<protein>
    <recommendedName>
        <fullName evidence="4">non-specific protein-tyrosine kinase</fullName>
        <ecNumber evidence="4">2.7.10.2</ecNumber>
    </recommendedName>
</protein>
<feature type="transmembrane region" description="Helical" evidence="17">
    <location>
        <begin position="42"/>
        <end position="62"/>
    </location>
</feature>
<evidence type="ECO:0000256" key="16">
    <source>
        <dbReference type="SAM" id="Coils"/>
    </source>
</evidence>
<keyword evidence="16" id="KW-0175">Coiled coil</keyword>
<evidence type="ECO:0000256" key="11">
    <source>
        <dbReference type="ARBA" id="ARBA00022840"/>
    </source>
</evidence>
<evidence type="ECO:0000256" key="5">
    <source>
        <dbReference type="ARBA" id="ARBA00022475"/>
    </source>
</evidence>
<evidence type="ECO:0000256" key="8">
    <source>
        <dbReference type="ARBA" id="ARBA00022692"/>
    </source>
</evidence>
<dbReference type="CDD" id="cd05387">
    <property type="entry name" value="BY-kinase"/>
    <property type="match status" value="1"/>
</dbReference>
<evidence type="ECO:0000256" key="14">
    <source>
        <dbReference type="ARBA" id="ARBA00023137"/>
    </source>
</evidence>
<organism evidence="21 22">
    <name type="scientific">Novosphingobium aquiterrae</name>
    <dbReference type="NCBI Taxonomy" id="624388"/>
    <lineage>
        <taxon>Bacteria</taxon>
        <taxon>Pseudomonadati</taxon>
        <taxon>Pseudomonadota</taxon>
        <taxon>Alphaproteobacteria</taxon>
        <taxon>Sphingomonadales</taxon>
        <taxon>Sphingomonadaceae</taxon>
        <taxon>Novosphingobium</taxon>
    </lineage>
</organism>
<dbReference type="InterPro" id="IPR050445">
    <property type="entry name" value="Bact_polysacc_biosynth/exp"/>
</dbReference>
<evidence type="ECO:0000256" key="4">
    <source>
        <dbReference type="ARBA" id="ARBA00011903"/>
    </source>
</evidence>
<evidence type="ECO:0000313" key="21">
    <source>
        <dbReference type="EMBL" id="MFC0588673.1"/>
    </source>
</evidence>
<evidence type="ECO:0000256" key="3">
    <source>
        <dbReference type="ARBA" id="ARBA00008883"/>
    </source>
</evidence>
<evidence type="ECO:0000256" key="17">
    <source>
        <dbReference type="SAM" id="Phobius"/>
    </source>
</evidence>
<dbReference type="SUPFAM" id="SSF52540">
    <property type="entry name" value="P-loop containing nucleoside triphosphate hydrolases"/>
    <property type="match status" value="1"/>
</dbReference>
<proteinExistence type="inferred from homology"/>
<dbReference type="Proteomes" id="UP001589943">
    <property type="component" value="Unassembled WGS sequence"/>
</dbReference>
<accession>A0ABV6PHY2</accession>
<name>A0ABV6PHY2_9SPHN</name>
<dbReference type="Gene3D" id="3.40.50.300">
    <property type="entry name" value="P-loop containing nucleotide triphosphate hydrolases"/>
    <property type="match status" value="1"/>
</dbReference>
<evidence type="ECO:0000256" key="2">
    <source>
        <dbReference type="ARBA" id="ARBA00007316"/>
    </source>
</evidence>
<dbReference type="NCBIfam" id="TIGR01007">
    <property type="entry name" value="eps_fam"/>
    <property type="match status" value="1"/>
</dbReference>
<keyword evidence="22" id="KW-1185">Reference proteome</keyword>
<feature type="domain" description="Polysaccharide chain length determinant N-terminal" evidence="18">
    <location>
        <begin position="28"/>
        <end position="124"/>
    </location>
</feature>
<evidence type="ECO:0000256" key="7">
    <source>
        <dbReference type="ARBA" id="ARBA00022679"/>
    </source>
</evidence>
<evidence type="ECO:0000256" key="13">
    <source>
        <dbReference type="ARBA" id="ARBA00023136"/>
    </source>
</evidence>
<dbReference type="Pfam" id="PF13807">
    <property type="entry name" value="GNVR"/>
    <property type="match status" value="1"/>
</dbReference>